<dbReference type="EMBL" id="BPVZ01000561">
    <property type="protein sequence ID" value="GKV51898.1"/>
    <property type="molecule type" value="Genomic_DNA"/>
</dbReference>
<name>A0AAV5MR22_9ROSI</name>
<feature type="transmembrane region" description="Helical" evidence="1">
    <location>
        <begin position="45"/>
        <end position="65"/>
    </location>
</feature>
<evidence type="ECO:0000313" key="3">
    <source>
        <dbReference type="Proteomes" id="UP001054252"/>
    </source>
</evidence>
<organism evidence="2 3">
    <name type="scientific">Rubroshorea leprosula</name>
    <dbReference type="NCBI Taxonomy" id="152421"/>
    <lineage>
        <taxon>Eukaryota</taxon>
        <taxon>Viridiplantae</taxon>
        <taxon>Streptophyta</taxon>
        <taxon>Embryophyta</taxon>
        <taxon>Tracheophyta</taxon>
        <taxon>Spermatophyta</taxon>
        <taxon>Magnoliopsida</taxon>
        <taxon>eudicotyledons</taxon>
        <taxon>Gunneridae</taxon>
        <taxon>Pentapetalae</taxon>
        <taxon>rosids</taxon>
        <taxon>malvids</taxon>
        <taxon>Malvales</taxon>
        <taxon>Dipterocarpaceae</taxon>
        <taxon>Rubroshorea</taxon>
    </lineage>
</organism>
<sequence length="81" mass="9029">MPNLWKACVWSKFPVMNSGMMLNSYWAHNSQVTTRSNKLGMMVTFLAPAPTLAAFAVSIVTSLWVSASRVVVVLSDIKFYK</sequence>
<dbReference type="AlphaFoldDB" id="A0AAV5MR22"/>
<dbReference type="Proteomes" id="UP001054252">
    <property type="component" value="Unassembled WGS sequence"/>
</dbReference>
<keyword evidence="1" id="KW-0472">Membrane</keyword>
<keyword evidence="1" id="KW-0812">Transmembrane</keyword>
<proteinExistence type="predicted"/>
<evidence type="ECO:0000313" key="2">
    <source>
        <dbReference type="EMBL" id="GKV51898.1"/>
    </source>
</evidence>
<keyword evidence="1" id="KW-1133">Transmembrane helix</keyword>
<comment type="caution">
    <text evidence="2">The sequence shown here is derived from an EMBL/GenBank/DDBJ whole genome shotgun (WGS) entry which is preliminary data.</text>
</comment>
<reference evidence="2 3" key="1">
    <citation type="journal article" date="2021" name="Commun. Biol.">
        <title>The genome of Shorea leprosula (Dipterocarpaceae) highlights the ecological relevance of drought in aseasonal tropical rainforests.</title>
        <authorList>
            <person name="Ng K.K.S."/>
            <person name="Kobayashi M.J."/>
            <person name="Fawcett J.A."/>
            <person name="Hatakeyama M."/>
            <person name="Paape T."/>
            <person name="Ng C.H."/>
            <person name="Ang C.C."/>
            <person name="Tnah L.H."/>
            <person name="Lee C.T."/>
            <person name="Nishiyama T."/>
            <person name="Sese J."/>
            <person name="O'Brien M.J."/>
            <person name="Copetti D."/>
            <person name="Mohd Noor M.I."/>
            <person name="Ong R.C."/>
            <person name="Putra M."/>
            <person name="Sireger I.Z."/>
            <person name="Indrioko S."/>
            <person name="Kosugi Y."/>
            <person name="Izuno A."/>
            <person name="Isagi Y."/>
            <person name="Lee S.L."/>
            <person name="Shimizu K.K."/>
        </authorList>
    </citation>
    <scope>NUCLEOTIDE SEQUENCE [LARGE SCALE GENOMIC DNA]</scope>
    <source>
        <strain evidence="2">214</strain>
    </source>
</reference>
<protein>
    <submittedName>
        <fullName evidence="2">Uncharacterized protein</fullName>
    </submittedName>
</protein>
<keyword evidence="3" id="KW-1185">Reference proteome</keyword>
<evidence type="ECO:0000256" key="1">
    <source>
        <dbReference type="SAM" id="Phobius"/>
    </source>
</evidence>
<accession>A0AAV5MR22</accession>
<gene>
    <name evidence="2" type="ORF">SLEP1_g58516</name>
</gene>